<evidence type="ECO:0008006" key="5">
    <source>
        <dbReference type="Google" id="ProtNLM"/>
    </source>
</evidence>
<feature type="compositionally biased region" description="Polar residues" evidence="1">
    <location>
        <begin position="35"/>
        <end position="47"/>
    </location>
</feature>
<feature type="region of interest" description="Disordered" evidence="1">
    <location>
        <begin position="87"/>
        <end position="107"/>
    </location>
</feature>
<dbReference type="AlphaFoldDB" id="A0A4Z1NQ88"/>
<dbReference type="Proteomes" id="UP000298493">
    <property type="component" value="Unassembled WGS sequence"/>
</dbReference>
<keyword evidence="4" id="KW-1185">Reference proteome</keyword>
<dbReference type="STRING" id="86259.A0A4Z1NQ88"/>
<gene>
    <name evidence="3" type="ORF">E6O75_ATG11579</name>
</gene>
<feature type="transmembrane region" description="Helical" evidence="2">
    <location>
        <begin position="183"/>
        <end position="201"/>
    </location>
</feature>
<comment type="caution">
    <text evidence="3">The sequence shown here is derived from an EMBL/GenBank/DDBJ whole genome shotgun (WGS) entry which is preliminary data.</text>
</comment>
<feature type="transmembrane region" description="Helical" evidence="2">
    <location>
        <begin position="141"/>
        <end position="163"/>
    </location>
</feature>
<feature type="transmembrane region" description="Helical" evidence="2">
    <location>
        <begin position="324"/>
        <end position="351"/>
    </location>
</feature>
<name>A0A4Z1NQ88_9PEZI</name>
<feature type="compositionally biased region" description="Basic and acidic residues" evidence="1">
    <location>
        <begin position="87"/>
        <end position="100"/>
    </location>
</feature>
<evidence type="ECO:0000256" key="2">
    <source>
        <dbReference type="SAM" id="Phobius"/>
    </source>
</evidence>
<evidence type="ECO:0000313" key="4">
    <source>
        <dbReference type="Proteomes" id="UP000298493"/>
    </source>
</evidence>
<feature type="transmembrane region" description="Helical" evidence="2">
    <location>
        <begin position="397"/>
        <end position="421"/>
    </location>
</feature>
<keyword evidence="2" id="KW-0812">Transmembrane</keyword>
<dbReference type="EMBL" id="SNSC02000018">
    <property type="protein sequence ID" value="TID16461.1"/>
    <property type="molecule type" value="Genomic_DNA"/>
</dbReference>
<proteinExistence type="predicted"/>
<feature type="region of interest" description="Disordered" evidence="1">
    <location>
        <begin position="1"/>
        <end position="64"/>
    </location>
</feature>
<accession>A0A4Z1NQ88</accession>
<keyword evidence="2" id="KW-1133">Transmembrane helix</keyword>
<sequence>MDSPMVSPKFRRPEYEADDNNGTGHGEKVADDSDNISSLQAASSKQGDNFEDIDPTSTLSNDPHEAQHLHFTDSAKHPEKIATKLHLHRETSRGPSEARSRRQSSVAFTENTPKAPLYIHLRNALYGSLNMFTSFPYWDMAFYSGWSYTWGSVLFIISSAWAWVPLQWPNTVFTGQAEYGATLTFFFGSLLYQIGAVMSYFEAINDGSFGGAALKRFLDGKDEEMKTFMDSRLHMFFGHMIPHYHSHESDEESDAEKPVDPEAGWKTKDMAERPGSIYPPGKAPAPRRGGVDMGPIKEGEFHEYMTWRWWPTWRALISYHIKDMGYIACVIQLFGVTMYAICGVIGLPGILSNFTWRQTLFGYWIPQIVAAVCFLVASILFTLITQEKWYRPLPHRIAWWIGFWATAGSVGFLLCAIFGVMSNDYTWGAYQSSLSMTPVLKSTMNHCSKKRTKAPDGYWGPIVGSPAPVDMFNLQGFGGDESIDTTSSYCEIRSRVSRAAEE</sequence>
<organism evidence="3 4">
    <name type="scientific">Venturia nashicola</name>
    <dbReference type="NCBI Taxonomy" id="86259"/>
    <lineage>
        <taxon>Eukaryota</taxon>
        <taxon>Fungi</taxon>
        <taxon>Dikarya</taxon>
        <taxon>Ascomycota</taxon>
        <taxon>Pezizomycotina</taxon>
        <taxon>Dothideomycetes</taxon>
        <taxon>Pleosporomycetidae</taxon>
        <taxon>Venturiales</taxon>
        <taxon>Venturiaceae</taxon>
        <taxon>Venturia</taxon>
    </lineage>
</organism>
<keyword evidence="2" id="KW-0472">Membrane</keyword>
<feature type="transmembrane region" description="Helical" evidence="2">
    <location>
        <begin position="363"/>
        <end position="385"/>
    </location>
</feature>
<evidence type="ECO:0000313" key="3">
    <source>
        <dbReference type="EMBL" id="TID16461.1"/>
    </source>
</evidence>
<protein>
    <recommendedName>
        <fullName evidence="5">Integral membrane protein</fullName>
    </recommendedName>
</protein>
<reference evidence="3 4" key="1">
    <citation type="submission" date="2019-04" db="EMBL/GenBank/DDBJ databases">
        <title>High contiguity whole genome sequence and gene annotation resource for two Venturia nashicola isolates.</title>
        <authorList>
            <person name="Prokchorchik M."/>
            <person name="Won K."/>
            <person name="Lee Y."/>
            <person name="Choi E.D."/>
            <person name="Segonzac C."/>
            <person name="Sohn K.H."/>
        </authorList>
    </citation>
    <scope>NUCLEOTIDE SEQUENCE [LARGE SCALE GENOMIC DNA]</scope>
    <source>
        <strain evidence="3 4">PRI2</strain>
    </source>
</reference>
<evidence type="ECO:0000256" key="1">
    <source>
        <dbReference type="SAM" id="MobiDB-lite"/>
    </source>
</evidence>